<accession>A0A2Z6QDJ8</accession>
<protein>
    <submittedName>
        <fullName evidence="3">Kinase-like domain-containing protein</fullName>
    </submittedName>
</protein>
<name>A0A2Z6QDJ8_9GLOM</name>
<dbReference type="SUPFAM" id="SSF81901">
    <property type="entry name" value="HCP-like"/>
    <property type="match status" value="2"/>
</dbReference>
<evidence type="ECO:0000259" key="1">
    <source>
        <dbReference type="PROSITE" id="PS50011"/>
    </source>
</evidence>
<dbReference type="PANTHER" id="PTHR44329">
    <property type="entry name" value="SERINE/THREONINE-PROTEIN KINASE TNNI3K-RELATED"/>
    <property type="match status" value="1"/>
</dbReference>
<dbReference type="SMART" id="SM00671">
    <property type="entry name" value="SEL1"/>
    <property type="match status" value="6"/>
</dbReference>
<dbReference type="InterPro" id="IPR000719">
    <property type="entry name" value="Prot_kinase_dom"/>
</dbReference>
<dbReference type="AlphaFoldDB" id="A0A2Z6QDJ8"/>
<dbReference type="InterPro" id="IPR011009">
    <property type="entry name" value="Kinase-like_dom_sf"/>
</dbReference>
<dbReference type="PROSITE" id="PS50011">
    <property type="entry name" value="PROTEIN_KINASE_DOM"/>
    <property type="match status" value="1"/>
</dbReference>
<evidence type="ECO:0000313" key="3">
    <source>
        <dbReference type="EMBL" id="GET04601.1"/>
    </source>
</evidence>
<reference evidence="3" key="2">
    <citation type="submission" date="2019-10" db="EMBL/GenBank/DDBJ databases">
        <title>Conservation and host-specific expression of non-tandemly repeated heterogenous ribosome RNA gene in arbuscular mycorrhizal fungi.</title>
        <authorList>
            <person name="Maeda T."/>
            <person name="Kobayashi Y."/>
            <person name="Nakagawa T."/>
            <person name="Ezawa T."/>
            <person name="Yamaguchi K."/>
            <person name="Bino T."/>
            <person name="Nishimoto Y."/>
            <person name="Shigenobu S."/>
            <person name="Kawaguchi M."/>
        </authorList>
    </citation>
    <scope>NUCLEOTIDE SEQUENCE</scope>
    <source>
        <strain evidence="3">HR1</strain>
    </source>
</reference>
<dbReference type="PRINTS" id="PR00109">
    <property type="entry name" value="TYRKINASE"/>
</dbReference>
<comment type="caution">
    <text evidence="2">The sequence shown here is derived from an EMBL/GenBank/DDBJ whole genome shotgun (WGS) entry which is preliminary data.</text>
</comment>
<sequence length="626" mass="72835">MQETKNSNEWISWIESAIAKEYFKYYEYNNFSDIQEIGSGKLGKIYRANCKDLNEYVVLKSFYNLNNVITKEIVRELKLQRDIIFHNNIIRLYGITKDQSEKNYLLVMEYADSGTLQDYLKKNFKNLTWDDKYNLAYQLAYAVLCLHNGGIVHRDLHSRNILVHQNTIKLADFGLSKRIEEITKSQSKSTGIIPYVDPQRFRRRNSSSPTQMYSLNKKSDIYSVGVLLWEISSGRPPFYTKCNQDDTIMSVNISQGLREAVISGTPEDYVKIYTECWDDEPNNRPTIYQVFTKLNEIVTKLDHCELNSKLLNEQLSSRNIIKLNTKFTMPINKRIIFEKDLIIIVKEIVSFIFKITDQGKDCKLRKQILLNYFHNQDINSDEIYNWLIKNQNDSDSIFLLGYFNYLGIKMNENYKKAFGLFFIISEKHHILSQYYVGECYLLGYGIKKNEKLAFKYFESLANKGCAMGQLKLGHCYDMGIGVKKDFRSATYWYEKAANNGNNIAMYNLAFIYKDKKDYKKVFELFNRLSDNEDSDGISMLGYCYNNGIGTKIDRQKAFELYQKAANLGNSAAQYNLAVSYEIGQGVTKNIGKAILWYEKSANQGDKDARNKLKHLSVENGRIYIVK</sequence>
<feature type="domain" description="Protein kinase" evidence="1">
    <location>
        <begin position="31"/>
        <end position="298"/>
    </location>
</feature>
<dbReference type="Gene3D" id="1.10.510.10">
    <property type="entry name" value="Transferase(Phosphotransferase) domain 1"/>
    <property type="match status" value="1"/>
</dbReference>
<evidence type="ECO:0000313" key="2">
    <source>
        <dbReference type="EMBL" id="GBB86612.1"/>
    </source>
</evidence>
<dbReference type="InterPro" id="IPR001245">
    <property type="entry name" value="Ser-Thr/Tyr_kinase_cat_dom"/>
</dbReference>
<dbReference type="InterPro" id="IPR006597">
    <property type="entry name" value="Sel1-like"/>
</dbReference>
<dbReference type="Proteomes" id="UP000615446">
    <property type="component" value="Unassembled WGS sequence"/>
</dbReference>
<evidence type="ECO:0000313" key="4">
    <source>
        <dbReference type="Proteomes" id="UP000247702"/>
    </source>
</evidence>
<dbReference type="InterPro" id="IPR051681">
    <property type="entry name" value="Ser/Thr_Kinases-Pseudokinases"/>
</dbReference>
<organism evidence="2 4">
    <name type="scientific">Rhizophagus clarus</name>
    <dbReference type="NCBI Taxonomy" id="94130"/>
    <lineage>
        <taxon>Eukaryota</taxon>
        <taxon>Fungi</taxon>
        <taxon>Fungi incertae sedis</taxon>
        <taxon>Mucoromycota</taxon>
        <taxon>Glomeromycotina</taxon>
        <taxon>Glomeromycetes</taxon>
        <taxon>Glomerales</taxon>
        <taxon>Glomeraceae</taxon>
        <taxon>Rhizophagus</taxon>
    </lineage>
</organism>
<dbReference type="OrthoDB" id="10261027at2759"/>
<keyword evidence="3" id="KW-0808">Transferase</keyword>
<dbReference type="STRING" id="94130.A0A2Z6QDJ8"/>
<dbReference type="EMBL" id="BEXD01000335">
    <property type="protein sequence ID" value="GBB86612.1"/>
    <property type="molecule type" value="Genomic_DNA"/>
</dbReference>
<gene>
    <name evidence="3" type="ORF">RCL2_003090100</name>
    <name evidence="2" type="ORF">RclHR1_00130053</name>
</gene>
<dbReference type="Proteomes" id="UP000247702">
    <property type="component" value="Unassembled WGS sequence"/>
</dbReference>
<dbReference type="InterPro" id="IPR011990">
    <property type="entry name" value="TPR-like_helical_dom_sf"/>
</dbReference>
<dbReference type="Pfam" id="PF07714">
    <property type="entry name" value="PK_Tyr_Ser-Thr"/>
    <property type="match status" value="1"/>
</dbReference>
<dbReference type="GO" id="GO:0004674">
    <property type="term" value="F:protein serine/threonine kinase activity"/>
    <property type="evidence" value="ECO:0007669"/>
    <property type="project" value="TreeGrafter"/>
</dbReference>
<dbReference type="SUPFAM" id="SSF56112">
    <property type="entry name" value="Protein kinase-like (PK-like)"/>
    <property type="match status" value="1"/>
</dbReference>
<reference evidence="2 4" key="1">
    <citation type="submission" date="2017-11" db="EMBL/GenBank/DDBJ databases">
        <title>The genome of Rhizophagus clarus HR1 reveals common genetic basis of auxotrophy among arbuscular mycorrhizal fungi.</title>
        <authorList>
            <person name="Kobayashi Y."/>
        </authorList>
    </citation>
    <scope>NUCLEOTIDE SEQUENCE [LARGE SCALE GENOMIC DNA]</scope>
    <source>
        <strain evidence="2 4">HR1</strain>
    </source>
</reference>
<dbReference type="EMBL" id="BLAL01000356">
    <property type="protein sequence ID" value="GET04601.1"/>
    <property type="molecule type" value="Genomic_DNA"/>
</dbReference>
<dbReference type="GO" id="GO:0005524">
    <property type="term" value="F:ATP binding"/>
    <property type="evidence" value="ECO:0007669"/>
    <property type="project" value="InterPro"/>
</dbReference>
<keyword evidence="3" id="KW-0418">Kinase</keyword>
<dbReference type="Pfam" id="PF08238">
    <property type="entry name" value="Sel1"/>
    <property type="match status" value="5"/>
</dbReference>
<proteinExistence type="predicted"/>
<dbReference type="Gene3D" id="1.25.40.10">
    <property type="entry name" value="Tetratricopeptide repeat domain"/>
    <property type="match status" value="2"/>
</dbReference>
<keyword evidence="4" id="KW-1185">Reference proteome</keyword>